<feature type="transmembrane region" description="Helical" evidence="1">
    <location>
        <begin position="192"/>
        <end position="210"/>
    </location>
</feature>
<accession>A0AAC8VD61</accession>
<dbReference type="InterPro" id="IPR019935">
    <property type="entry name" value="CHP03546"/>
</dbReference>
<organism evidence="2 3">
    <name type="scientific">Francisella persica ATCC VR-331</name>
    <dbReference type="NCBI Taxonomy" id="1086726"/>
    <lineage>
        <taxon>Bacteria</taxon>
        <taxon>Pseudomonadati</taxon>
        <taxon>Pseudomonadota</taxon>
        <taxon>Gammaproteobacteria</taxon>
        <taxon>Thiotrichales</taxon>
        <taxon>Francisellaceae</taxon>
        <taxon>Francisella</taxon>
    </lineage>
</organism>
<feature type="transmembrane region" description="Helical" evidence="1">
    <location>
        <begin position="79"/>
        <end position="100"/>
    </location>
</feature>
<dbReference type="RefSeq" id="WP_064460926.1">
    <property type="nucleotide sequence ID" value="NZ_CP012505.1"/>
</dbReference>
<proteinExistence type="predicted"/>
<feature type="transmembrane region" description="Helical" evidence="1">
    <location>
        <begin position="112"/>
        <end position="134"/>
    </location>
</feature>
<feature type="transmembrane region" description="Helical" evidence="1">
    <location>
        <begin position="20"/>
        <end position="39"/>
    </location>
</feature>
<sequence>MFDYIFNKIKSTIFSKITPAQLLLTAILAFVFGFIPVIAYSPLLFIGVLLLVIILRINIGVFIFITLTAKALSHILQGLSFAVGTFLLDGFTQPLFKILVNTPVVAYAGFNYYLVTGAFVIAIVLGLIFGIIIAKIYKKIVAKMAAVQSGTELYNRVTKNFFVKIAGWIFLGNNIAKVDWVEMQNSKFRQPFRLTGIVLVALIVTALIYSPKLLETSMVSNIIKQQLTKANDATVDYQSLNLDLTNAKLEIIGLGAADPNNLNKDRFYAQFVSASINISNLLTRQITLKDVVITGVALDKQRTTKAELYINTKSLAPQQSKISSEAVKKQAIETVVKVGEKLQQVDLQKLKENTKKAKDIANGIKQVVEFLSNFSSKNDNTGGQDVQGITTKAKAKVYGYANIENETLREKYPNFIIQNMDIKGYENAGTVYDTNVTNISTNHQLLGLPTTIIIKSTNNNDVDINVVITNKPNVDNTVKFNLQNIVGNAIKGLTVEGVDLYAQSLTVSGQGTWQFNGITNIVFNIPLQLDFNNASASLNQFKKNVSKLTFKGAISGDLNNISFVVDTSSLQNLLSVDTVKDAAGQIAKQTGLDKKAQQVINNTKINGKSIKDLNANDLKNINKKDIQNIASQFGININ</sequence>
<keyword evidence="1" id="KW-0812">Transmembrane</keyword>
<gene>
    <name evidence="2" type="ORF">ACH24_01845</name>
</gene>
<feature type="transmembrane region" description="Helical" evidence="1">
    <location>
        <begin position="45"/>
        <end position="67"/>
    </location>
</feature>
<dbReference type="NCBIfam" id="TIGR03546">
    <property type="entry name" value="TIGR03546 family protein"/>
    <property type="match status" value="1"/>
</dbReference>
<dbReference type="AlphaFoldDB" id="A0AAC8VD61"/>
<reference evidence="2 3" key="1">
    <citation type="journal article" date="2016" name="Int. J. Syst. Evol. Microbiol.">
        <title>Reclassification of Wolbachia persica as Francisella persica comb. nov. and emended description of the family Francisellaceae.</title>
        <authorList>
            <person name="Larson M.A."/>
            <person name="Nalbantoglu U."/>
            <person name="Sayood K."/>
            <person name="Zentz E.B."/>
            <person name="Cer R.Z."/>
            <person name="Iwen P.C."/>
            <person name="Francesconi S.C."/>
            <person name="Bishop-Lilly K.A."/>
            <person name="Mokashi V.P."/>
            <person name="Sjostedt A."/>
            <person name="Hinrichs S.H."/>
        </authorList>
    </citation>
    <scope>NUCLEOTIDE SEQUENCE [LARGE SCALE GENOMIC DNA]</scope>
    <source>
        <strain evidence="2 3">FSC845</strain>
    </source>
</reference>
<dbReference type="Proteomes" id="UP000242800">
    <property type="component" value="Chromosome"/>
</dbReference>
<keyword evidence="1" id="KW-0472">Membrane</keyword>
<evidence type="ECO:0000313" key="3">
    <source>
        <dbReference type="Proteomes" id="UP000242800"/>
    </source>
</evidence>
<evidence type="ECO:0000256" key="1">
    <source>
        <dbReference type="SAM" id="Phobius"/>
    </source>
</evidence>
<evidence type="ECO:0000313" key="2">
    <source>
        <dbReference type="EMBL" id="ALB01509.1"/>
    </source>
</evidence>
<protein>
    <submittedName>
        <fullName evidence="2">Membrane protein</fullName>
    </submittedName>
</protein>
<keyword evidence="3" id="KW-1185">Reference proteome</keyword>
<name>A0AAC8VD61_9GAMM</name>
<dbReference type="KEGG" id="fper:ACH24_01845"/>
<keyword evidence="1" id="KW-1133">Transmembrane helix</keyword>
<dbReference type="EMBL" id="CP012505">
    <property type="protein sequence ID" value="ALB01509.1"/>
    <property type="molecule type" value="Genomic_DNA"/>
</dbReference>